<comment type="caution">
    <text evidence="3">The sequence shown here is derived from an EMBL/GenBank/DDBJ whole genome shotgun (WGS) entry which is preliminary data.</text>
</comment>
<feature type="transmembrane region" description="Helical" evidence="2">
    <location>
        <begin position="224"/>
        <end position="243"/>
    </location>
</feature>
<feature type="transmembrane region" description="Helical" evidence="2">
    <location>
        <begin position="85"/>
        <end position="106"/>
    </location>
</feature>
<gene>
    <name evidence="3" type="ORF">FA014_04000</name>
</gene>
<evidence type="ECO:0000313" key="3">
    <source>
        <dbReference type="EMBL" id="TKR26754.1"/>
    </source>
</evidence>
<organism evidence="3 4">
    <name type="scientific">Cellulomonas hominis</name>
    <dbReference type="NCBI Taxonomy" id="156981"/>
    <lineage>
        <taxon>Bacteria</taxon>
        <taxon>Bacillati</taxon>
        <taxon>Actinomycetota</taxon>
        <taxon>Actinomycetes</taxon>
        <taxon>Micrococcales</taxon>
        <taxon>Cellulomonadaceae</taxon>
        <taxon>Cellulomonas</taxon>
    </lineage>
</organism>
<dbReference type="OrthoDB" id="7057004at2"/>
<keyword evidence="2" id="KW-1133">Transmembrane helix</keyword>
<dbReference type="InterPro" id="IPR010699">
    <property type="entry name" value="DUF1275"/>
</dbReference>
<feature type="transmembrane region" description="Helical" evidence="2">
    <location>
        <begin position="41"/>
        <end position="65"/>
    </location>
</feature>
<protein>
    <submittedName>
        <fullName evidence="3">DUF1275 domain-containing protein</fullName>
    </submittedName>
</protein>
<dbReference type="EMBL" id="SZYE01000016">
    <property type="protein sequence ID" value="TKR26754.1"/>
    <property type="molecule type" value="Genomic_DNA"/>
</dbReference>
<evidence type="ECO:0000256" key="2">
    <source>
        <dbReference type="SAM" id="Phobius"/>
    </source>
</evidence>
<keyword evidence="2" id="KW-0812">Transmembrane</keyword>
<dbReference type="Pfam" id="PF06912">
    <property type="entry name" value="DUF1275"/>
    <property type="match status" value="1"/>
</dbReference>
<feature type="compositionally biased region" description="Low complexity" evidence="1">
    <location>
        <begin position="251"/>
        <end position="271"/>
    </location>
</feature>
<feature type="region of interest" description="Disordered" evidence="1">
    <location>
        <begin position="1"/>
        <end position="25"/>
    </location>
</feature>
<feature type="region of interest" description="Disordered" evidence="1">
    <location>
        <begin position="251"/>
        <end position="278"/>
    </location>
</feature>
<keyword evidence="2" id="KW-0472">Membrane</keyword>
<feature type="compositionally biased region" description="Basic and acidic residues" evidence="1">
    <location>
        <begin position="8"/>
        <end position="20"/>
    </location>
</feature>
<proteinExistence type="predicted"/>
<sequence length="278" mass="28364">MGRLGDTGVREHPAATDPHHASRTARAVRVRTRPEHPATGAALAVVGGFLDAYTFVAHGGVFANAQTGNVVFVAIHAARGQWAQAAGYLPIIGAFVLGLVVAEWLAAHRRLPGLEDPTRIVLLAEIGTLVAVAALPTSVPALATTTAVAFVAALQVTTFRLVRDTSYSTTMTTGNLRTLVTAAYEWLSGYDRTQRRVALRLSAIVLAFAAGAGIGALASGPDALGTRATLVAAGVLAVVLAAIETHTRRTSTAAGRASAPAAPSARDAVPAGVGADGD</sequence>
<reference evidence="3 4" key="1">
    <citation type="submission" date="2019-05" db="EMBL/GenBank/DDBJ databases">
        <title>Genome sequence of Cellulomonas hominis strain CS1.</title>
        <authorList>
            <person name="Belmont J."/>
            <person name="Maclea K.S."/>
        </authorList>
    </citation>
    <scope>NUCLEOTIDE SEQUENCE [LARGE SCALE GENOMIC DNA]</scope>
    <source>
        <strain evidence="3 4">CS1</strain>
    </source>
</reference>
<dbReference type="AlphaFoldDB" id="A0A7Z8K0Z5"/>
<name>A0A7Z8K0Z5_9CELL</name>
<dbReference type="PANTHER" id="PTHR37314:SF4">
    <property type="entry name" value="UPF0700 TRANSMEMBRANE PROTEIN YOAK"/>
    <property type="match status" value="1"/>
</dbReference>
<feature type="transmembrane region" description="Helical" evidence="2">
    <location>
        <begin position="118"/>
        <end position="135"/>
    </location>
</feature>
<evidence type="ECO:0000256" key="1">
    <source>
        <dbReference type="SAM" id="MobiDB-lite"/>
    </source>
</evidence>
<dbReference type="Proteomes" id="UP000308121">
    <property type="component" value="Unassembled WGS sequence"/>
</dbReference>
<feature type="transmembrane region" description="Helical" evidence="2">
    <location>
        <begin position="141"/>
        <end position="162"/>
    </location>
</feature>
<dbReference type="PANTHER" id="PTHR37314">
    <property type="entry name" value="SLR0142 PROTEIN"/>
    <property type="match status" value="1"/>
</dbReference>
<feature type="transmembrane region" description="Helical" evidence="2">
    <location>
        <begin position="197"/>
        <end position="218"/>
    </location>
</feature>
<accession>A0A7Z8K0Z5</accession>
<evidence type="ECO:0000313" key="4">
    <source>
        <dbReference type="Proteomes" id="UP000308121"/>
    </source>
</evidence>